<protein>
    <submittedName>
        <fullName evidence="1">Uncharacterized protein</fullName>
    </submittedName>
</protein>
<accession>A0A0L0MWK9</accession>
<proteinExistence type="predicted"/>
<reference evidence="1 2" key="1">
    <citation type="journal article" date="2015" name="BMC Genomics">
        <title>The genome of the truffle-parasite Tolypocladium ophioglossoides and the evolution of antifungal peptaibiotics.</title>
        <authorList>
            <person name="Quandt C.A."/>
            <person name="Bushley K.E."/>
            <person name="Spatafora J.W."/>
        </authorList>
    </citation>
    <scope>NUCLEOTIDE SEQUENCE [LARGE SCALE GENOMIC DNA]</scope>
    <source>
        <strain evidence="1 2">CBS 100239</strain>
    </source>
</reference>
<dbReference type="AlphaFoldDB" id="A0A0L0MWK9"/>
<organism evidence="1 2">
    <name type="scientific">Tolypocladium ophioglossoides (strain CBS 100239)</name>
    <name type="common">Snaketongue truffleclub</name>
    <name type="synonym">Elaphocordyceps ophioglossoides</name>
    <dbReference type="NCBI Taxonomy" id="1163406"/>
    <lineage>
        <taxon>Eukaryota</taxon>
        <taxon>Fungi</taxon>
        <taxon>Dikarya</taxon>
        <taxon>Ascomycota</taxon>
        <taxon>Pezizomycotina</taxon>
        <taxon>Sordariomycetes</taxon>
        <taxon>Hypocreomycetidae</taxon>
        <taxon>Hypocreales</taxon>
        <taxon>Ophiocordycipitaceae</taxon>
        <taxon>Tolypocladium</taxon>
    </lineage>
</organism>
<comment type="caution">
    <text evidence="1">The sequence shown here is derived from an EMBL/GenBank/DDBJ whole genome shotgun (WGS) entry which is preliminary data.</text>
</comment>
<sequence length="166" mass="18612">MATKVQILGLNRGLTEADMEQSRQLYNSLPSDESQPDVVHLLQQLAEIFVRNNAYKVFGVYLLHGHFQIPEKNVLLYGHTFVLTDNGFHPYEYHSGKHPDIGQVGDNFIPELADSLSTNGLSRIIALEVLDSPLPEAMIELVLGDHGTMVMEPERLRGCRPFQQTG</sequence>
<evidence type="ECO:0000313" key="2">
    <source>
        <dbReference type="Proteomes" id="UP000036947"/>
    </source>
</evidence>
<name>A0A0L0MWK9_TOLOC</name>
<dbReference type="OrthoDB" id="2322999at2759"/>
<dbReference type="Proteomes" id="UP000036947">
    <property type="component" value="Unassembled WGS sequence"/>
</dbReference>
<dbReference type="EMBL" id="LFRF01000074">
    <property type="protein sequence ID" value="KND86171.1"/>
    <property type="molecule type" value="Genomic_DNA"/>
</dbReference>
<evidence type="ECO:0000313" key="1">
    <source>
        <dbReference type="EMBL" id="KND86171.1"/>
    </source>
</evidence>
<keyword evidence="2" id="KW-1185">Reference proteome</keyword>
<gene>
    <name evidence="1" type="ORF">TOPH_09206</name>
</gene>